<proteinExistence type="predicted"/>
<dbReference type="PANTHER" id="PTHR46610:SF20">
    <property type="entry name" value="OS05G0181300 PROTEIN"/>
    <property type="match status" value="1"/>
</dbReference>
<feature type="transmembrane region" description="Helical" evidence="1">
    <location>
        <begin position="107"/>
        <end position="131"/>
    </location>
</feature>
<dbReference type="AlphaFoldDB" id="A0A833QJB2"/>
<dbReference type="PANTHER" id="PTHR46610">
    <property type="entry name" value="OS05G0181300 PROTEIN"/>
    <property type="match status" value="1"/>
</dbReference>
<keyword evidence="3" id="KW-1185">Reference proteome</keyword>
<dbReference type="Proteomes" id="UP000623129">
    <property type="component" value="Unassembled WGS sequence"/>
</dbReference>
<evidence type="ECO:0000313" key="3">
    <source>
        <dbReference type="Proteomes" id="UP000623129"/>
    </source>
</evidence>
<dbReference type="EMBL" id="SWLB01000018">
    <property type="protein sequence ID" value="KAF3326900.1"/>
    <property type="molecule type" value="Genomic_DNA"/>
</dbReference>
<reference evidence="2" key="1">
    <citation type="submission" date="2020-01" db="EMBL/GenBank/DDBJ databases">
        <title>Genome sequence of Kobresia littledalei, the first chromosome-level genome in the family Cyperaceae.</title>
        <authorList>
            <person name="Qu G."/>
        </authorList>
    </citation>
    <scope>NUCLEOTIDE SEQUENCE</scope>
    <source>
        <strain evidence="2">C.B.Clarke</strain>
        <tissue evidence="2">Leaf</tissue>
    </source>
</reference>
<protein>
    <submittedName>
        <fullName evidence="2">Uncharacterized protein</fullName>
    </submittedName>
</protein>
<name>A0A833QJB2_9POAL</name>
<feature type="transmembrane region" description="Helical" evidence="1">
    <location>
        <begin position="42"/>
        <end position="63"/>
    </location>
</feature>
<gene>
    <name evidence="2" type="ORF">FCM35_KLT08530</name>
</gene>
<dbReference type="OrthoDB" id="637071at2759"/>
<organism evidence="2 3">
    <name type="scientific">Carex littledalei</name>
    <dbReference type="NCBI Taxonomy" id="544730"/>
    <lineage>
        <taxon>Eukaryota</taxon>
        <taxon>Viridiplantae</taxon>
        <taxon>Streptophyta</taxon>
        <taxon>Embryophyta</taxon>
        <taxon>Tracheophyta</taxon>
        <taxon>Spermatophyta</taxon>
        <taxon>Magnoliopsida</taxon>
        <taxon>Liliopsida</taxon>
        <taxon>Poales</taxon>
        <taxon>Cyperaceae</taxon>
        <taxon>Cyperoideae</taxon>
        <taxon>Cariceae</taxon>
        <taxon>Carex</taxon>
        <taxon>Carex subgen. Euthyceras</taxon>
    </lineage>
</organism>
<sequence>MDLKSNTGEYNRFWITFGYLLTIYLLFAQYNLAISLYSPRNILWSLVFMTTSYAELMVLFSCLRKHEHLTVDAPTEDRSYRLKRLVWILCFLVTCPFTWRISQTVPWYMNIIIWGMSVSLLVVEFYFFFLFQSEDAQLANKICKLDTDHKEENKFCELSPEDKGLSRFC</sequence>
<keyword evidence="1" id="KW-0812">Transmembrane</keyword>
<comment type="caution">
    <text evidence="2">The sequence shown here is derived from an EMBL/GenBank/DDBJ whole genome shotgun (WGS) entry which is preliminary data.</text>
</comment>
<evidence type="ECO:0000313" key="2">
    <source>
        <dbReference type="EMBL" id="KAF3326900.1"/>
    </source>
</evidence>
<accession>A0A833QJB2</accession>
<dbReference type="InterPro" id="IPR045501">
    <property type="entry name" value="DUF6490"/>
</dbReference>
<evidence type="ECO:0000256" key="1">
    <source>
        <dbReference type="SAM" id="Phobius"/>
    </source>
</evidence>
<feature type="transmembrane region" description="Helical" evidence="1">
    <location>
        <begin position="84"/>
        <end position="101"/>
    </location>
</feature>
<keyword evidence="1" id="KW-0472">Membrane</keyword>
<keyword evidence="1" id="KW-1133">Transmembrane helix</keyword>
<dbReference type="Pfam" id="PF20100">
    <property type="entry name" value="DUF6490"/>
    <property type="match status" value="1"/>
</dbReference>
<feature type="transmembrane region" description="Helical" evidence="1">
    <location>
        <begin position="12"/>
        <end position="30"/>
    </location>
</feature>